<dbReference type="AlphaFoldDB" id="A0A1H3U6U1"/>
<sequence length="59" mass="6536">MLTDGTAEVVLADAATWVAKQGEWVEVIDLAWRTGGHEKHGHTTVFQLRLCYRPEIGTA</sequence>
<dbReference type="Proteomes" id="UP000199529">
    <property type="component" value="Unassembled WGS sequence"/>
</dbReference>
<protein>
    <submittedName>
        <fullName evidence="1">Uncharacterized protein</fullName>
    </submittedName>
</protein>
<gene>
    <name evidence="1" type="ORF">SAMN05216215_11136</name>
</gene>
<dbReference type="EMBL" id="FNOK01000113">
    <property type="protein sequence ID" value="SDZ58027.1"/>
    <property type="molecule type" value="Genomic_DNA"/>
</dbReference>
<reference evidence="2" key="1">
    <citation type="submission" date="2016-10" db="EMBL/GenBank/DDBJ databases">
        <authorList>
            <person name="Varghese N."/>
            <person name="Submissions S."/>
        </authorList>
    </citation>
    <scope>NUCLEOTIDE SEQUENCE [LARGE SCALE GENOMIC DNA]</scope>
    <source>
        <strain evidence="2">CGMCC 4.3530</strain>
    </source>
</reference>
<proteinExistence type="predicted"/>
<accession>A0A1H3U6U1</accession>
<evidence type="ECO:0000313" key="1">
    <source>
        <dbReference type="EMBL" id="SDZ58027.1"/>
    </source>
</evidence>
<keyword evidence="2" id="KW-1185">Reference proteome</keyword>
<name>A0A1H3U6U1_9PSEU</name>
<organism evidence="1 2">
    <name type="scientific">Saccharopolyspora shandongensis</name>
    <dbReference type="NCBI Taxonomy" id="418495"/>
    <lineage>
        <taxon>Bacteria</taxon>
        <taxon>Bacillati</taxon>
        <taxon>Actinomycetota</taxon>
        <taxon>Actinomycetes</taxon>
        <taxon>Pseudonocardiales</taxon>
        <taxon>Pseudonocardiaceae</taxon>
        <taxon>Saccharopolyspora</taxon>
    </lineage>
</organism>
<evidence type="ECO:0000313" key="2">
    <source>
        <dbReference type="Proteomes" id="UP000199529"/>
    </source>
</evidence>